<feature type="region of interest" description="Disordered" evidence="4">
    <location>
        <begin position="97"/>
        <end position="125"/>
    </location>
</feature>
<proteinExistence type="predicted"/>
<dbReference type="STRING" id="33097.A0A150GZF8"/>
<feature type="coiled-coil region" evidence="3">
    <location>
        <begin position="428"/>
        <end position="491"/>
    </location>
</feature>
<evidence type="ECO:0000256" key="1">
    <source>
        <dbReference type="ARBA" id="ARBA00022490"/>
    </source>
</evidence>
<accession>A0A150GZF8</accession>
<dbReference type="PANTHER" id="PTHR20882:SF14">
    <property type="entry name" value="CYTOPLASMIC TRNA 2-THIOLATION PROTEIN 2"/>
    <property type="match status" value="1"/>
</dbReference>
<reference evidence="6" key="1">
    <citation type="journal article" date="2016" name="Nat. Commun.">
        <title>The Gonium pectorale genome demonstrates co-option of cell cycle regulation during the evolution of multicellularity.</title>
        <authorList>
            <person name="Hanschen E.R."/>
            <person name="Marriage T.N."/>
            <person name="Ferris P.J."/>
            <person name="Hamaji T."/>
            <person name="Toyoda A."/>
            <person name="Fujiyama A."/>
            <person name="Neme R."/>
            <person name="Noguchi H."/>
            <person name="Minakuchi Y."/>
            <person name="Suzuki M."/>
            <person name="Kawai-Toyooka H."/>
            <person name="Smith D.R."/>
            <person name="Sparks H."/>
            <person name="Anderson J."/>
            <person name="Bakaric R."/>
            <person name="Luria V."/>
            <person name="Karger A."/>
            <person name="Kirschner M.W."/>
            <person name="Durand P.M."/>
            <person name="Michod R.E."/>
            <person name="Nozaki H."/>
            <person name="Olson B.J."/>
        </authorList>
    </citation>
    <scope>NUCLEOTIDE SEQUENCE [LARGE SCALE GENOMIC DNA]</scope>
    <source>
        <strain evidence="6">NIES-2863</strain>
    </source>
</reference>
<evidence type="ECO:0000256" key="2">
    <source>
        <dbReference type="ARBA" id="ARBA00022694"/>
    </source>
</evidence>
<sequence>MITLPSRSRAVGSCSQALLCCILPMRKDAATQRKERGKIDLTLSVIHINEAAAHGLESQAAAAHSAEVLAAAARCGAVPPAASVHVVPLSDVFLLPEPDAPDGGRGAQGQAHDTESTEQSGAASAAEARDARLRALLQSVPDPTGREDLLTALRVRLLAATAARLGVGKVLRGDSAAALAARVIADTAKVRGRGYALPSDIQLVDARGLALGEPALLYPMREVTLKEAVYMCRLRGLRPAELPQLPAATGARRSINDLANAFIGGLQANLPSTVFTVLRTAAALRPFPFNALDAIAPLAPASSSNASSAARMQATAPRPANETSEPVTAGGGGNETEVRNEGTNRMRVAHASTLAGEAAEREIAIASQKQQLEYLLLQQENARKAALLAQRKAVEQQVVGVETALQQKLTEQRASVMAAEKNGDASKAEVFKAQEAQLEEKAAQVRKAAVQIESRLDRVEMLQKAKAVAEKQQVERAAKEAVDDINVALDRWLESISSLK</sequence>
<dbReference type="GO" id="GO:0016783">
    <property type="term" value="F:sulfurtransferase activity"/>
    <property type="evidence" value="ECO:0007669"/>
    <property type="project" value="TreeGrafter"/>
</dbReference>
<evidence type="ECO:0000256" key="3">
    <source>
        <dbReference type="SAM" id="Coils"/>
    </source>
</evidence>
<keyword evidence="1" id="KW-0963">Cytoplasm</keyword>
<dbReference type="Proteomes" id="UP000075714">
    <property type="component" value="Unassembled WGS sequence"/>
</dbReference>
<dbReference type="GO" id="GO:0005829">
    <property type="term" value="C:cytosol"/>
    <property type="evidence" value="ECO:0007669"/>
    <property type="project" value="TreeGrafter"/>
</dbReference>
<dbReference type="AlphaFoldDB" id="A0A150GZF8"/>
<dbReference type="OrthoDB" id="541676at2759"/>
<gene>
    <name evidence="5" type="ORF">GPECTOR_3g293</name>
</gene>
<evidence type="ECO:0000313" key="6">
    <source>
        <dbReference type="Proteomes" id="UP000075714"/>
    </source>
</evidence>
<dbReference type="GO" id="GO:0002143">
    <property type="term" value="P:tRNA wobble position uridine thiolation"/>
    <property type="evidence" value="ECO:0007669"/>
    <property type="project" value="TreeGrafter"/>
</dbReference>
<evidence type="ECO:0000313" key="5">
    <source>
        <dbReference type="EMBL" id="KXZ55143.1"/>
    </source>
</evidence>
<keyword evidence="2" id="KW-0819">tRNA processing</keyword>
<dbReference type="PANTHER" id="PTHR20882">
    <property type="entry name" value="CYTOPLASMIC TRNA 2-THIOLATION PROTEIN 2"/>
    <property type="match status" value="1"/>
</dbReference>
<protein>
    <submittedName>
        <fullName evidence="5">Uncharacterized protein</fullName>
    </submittedName>
</protein>
<evidence type="ECO:0000256" key="4">
    <source>
        <dbReference type="SAM" id="MobiDB-lite"/>
    </source>
</evidence>
<keyword evidence="3" id="KW-0175">Coiled coil</keyword>
<name>A0A150GZF8_GONPE</name>
<dbReference type="InterPro" id="IPR014729">
    <property type="entry name" value="Rossmann-like_a/b/a_fold"/>
</dbReference>
<organism evidence="5 6">
    <name type="scientific">Gonium pectorale</name>
    <name type="common">Green alga</name>
    <dbReference type="NCBI Taxonomy" id="33097"/>
    <lineage>
        <taxon>Eukaryota</taxon>
        <taxon>Viridiplantae</taxon>
        <taxon>Chlorophyta</taxon>
        <taxon>core chlorophytes</taxon>
        <taxon>Chlorophyceae</taxon>
        <taxon>CS clade</taxon>
        <taxon>Chlamydomonadales</taxon>
        <taxon>Volvocaceae</taxon>
        <taxon>Gonium</taxon>
    </lineage>
</organism>
<dbReference type="EMBL" id="LSYV01000004">
    <property type="protein sequence ID" value="KXZ55143.1"/>
    <property type="molecule type" value="Genomic_DNA"/>
</dbReference>
<dbReference type="Gene3D" id="3.40.50.620">
    <property type="entry name" value="HUPs"/>
    <property type="match status" value="1"/>
</dbReference>
<feature type="region of interest" description="Disordered" evidence="4">
    <location>
        <begin position="307"/>
        <end position="342"/>
    </location>
</feature>
<dbReference type="GO" id="GO:0000049">
    <property type="term" value="F:tRNA binding"/>
    <property type="evidence" value="ECO:0007669"/>
    <property type="project" value="InterPro"/>
</dbReference>
<dbReference type="InterPro" id="IPR019407">
    <property type="entry name" value="CTU2"/>
</dbReference>
<keyword evidence="6" id="KW-1185">Reference proteome</keyword>
<comment type="caution">
    <text evidence="5">The sequence shown here is derived from an EMBL/GenBank/DDBJ whole genome shotgun (WGS) entry which is preliminary data.</text>
</comment>